<keyword evidence="4 8" id="KW-0503">Monooxygenase</keyword>
<comment type="similarity">
    <text evidence="5">Belongs to the NtaA/SnaA/DszA monooxygenase family.</text>
</comment>
<evidence type="ECO:0000256" key="1">
    <source>
        <dbReference type="ARBA" id="ARBA00022630"/>
    </source>
</evidence>
<feature type="binding site" evidence="6">
    <location>
        <position position="58"/>
    </location>
    <ligand>
        <name>FMN</name>
        <dbReference type="ChEBI" id="CHEBI:58210"/>
    </ligand>
</feature>
<keyword evidence="3" id="KW-0560">Oxidoreductase</keyword>
<dbReference type="InterPro" id="IPR011251">
    <property type="entry name" value="Luciferase-like_dom"/>
</dbReference>
<reference evidence="9" key="1">
    <citation type="submission" date="2016-10" db="EMBL/GenBank/DDBJ databases">
        <authorList>
            <person name="Varghese N."/>
            <person name="Submissions S."/>
        </authorList>
    </citation>
    <scope>NUCLEOTIDE SEQUENCE [LARGE SCALE GENOMIC DNA]</scope>
    <source>
        <strain evidence="9">CGMCC 1.8946</strain>
    </source>
</reference>
<dbReference type="InterPro" id="IPR051260">
    <property type="entry name" value="Diverse_substr_monoxygenases"/>
</dbReference>
<feature type="binding site" evidence="6">
    <location>
        <position position="95"/>
    </location>
    <ligand>
        <name>FMN</name>
        <dbReference type="ChEBI" id="CHEBI:58210"/>
    </ligand>
</feature>
<evidence type="ECO:0000256" key="2">
    <source>
        <dbReference type="ARBA" id="ARBA00022643"/>
    </source>
</evidence>
<dbReference type="SUPFAM" id="SSF51679">
    <property type="entry name" value="Bacterial luciferase-like"/>
    <property type="match status" value="1"/>
</dbReference>
<keyword evidence="1 6" id="KW-0285">Flavoprotein</keyword>
<proteinExistence type="inferred from homology"/>
<evidence type="ECO:0000313" key="8">
    <source>
        <dbReference type="EMBL" id="SCW34114.1"/>
    </source>
</evidence>
<feature type="binding site" evidence="6">
    <location>
        <position position="149"/>
    </location>
    <ligand>
        <name>FMN</name>
        <dbReference type="ChEBI" id="CHEBI:58210"/>
    </ligand>
</feature>
<dbReference type="InterPro" id="IPR036661">
    <property type="entry name" value="Luciferase-like_sf"/>
</dbReference>
<evidence type="ECO:0000256" key="3">
    <source>
        <dbReference type="ARBA" id="ARBA00023002"/>
    </source>
</evidence>
<feature type="domain" description="Luciferase-like" evidence="7">
    <location>
        <begin position="30"/>
        <end position="380"/>
    </location>
</feature>
<dbReference type="Gene3D" id="3.20.20.30">
    <property type="entry name" value="Luciferase-like domain"/>
    <property type="match status" value="1"/>
</dbReference>
<evidence type="ECO:0000256" key="4">
    <source>
        <dbReference type="ARBA" id="ARBA00023033"/>
    </source>
</evidence>
<keyword evidence="9" id="KW-1185">Reference proteome</keyword>
<dbReference type="Pfam" id="PF00296">
    <property type="entry name" value="Bac_luciferase"/>
    <property type="match status" value="1"/>
</dbReference>
<feature type="binding site" evidence="6">
    <location>
        <position position="219"/>
    </location>
    <ligand>
        <name>FMN</name>
        <dbReference type="ChEBI" id="CHEBI:58210"/>
    </ligand>
</feature>
<organism evidence="8 9">
    <name type="scientific">Paenibacillus tianmuensis</name>
    <dbReference type="NCBI Taxonomy" id="624147"/>
    <lineage>
        <taxon>Bacteria</taxon>
        <taxon>Bacillati</taxon>
        <taxon>Bacillota</taxon>
        <taxon>Bacilli</taxon>
        <taxon>Bacillales</taxon>
        <taxon>Paenibacillaceae</taxon>
        <taxon>Paenibacillus</taxon>
    </lineage>
</organism>
<keyword evidence="2 6" id="KW-0288">FMN</keyword>
<dbReference type="PANTHER" id="PTHR30011:SF16">
    <property type="entry name" value="C2H2 FINGER DOMAIN TRANSCRIPTION FACTOR (EUROFUNG)-RELATED"/>
    <property type="match status" value="1"/>
</dbReference>
<dbReference type="PANTHER" id="PTHR30011">
    <property type="entry name" value="ALKANESULFONATE MONOOXYGENASE-RELATED"/>
    <property type="match status" value="1"/>
</dbReference>
<dbReference type="STRING" id="624147.SAMN04487970_1003158"/>
<evidence type="ECO:0000256" key="6">
    <source>
        <dbReference type="PIRSR" id="PIRSR000337-1"/>
    </source>
</evidence>
<dbReference type="InterPro" id="IPR016215">
    <property type="entry name" value="NTA_MOA"/>
</dbReference>
<evidence type="ECO:0000256" key="5">
    <source>
        <dbReference type="ARBA" id="ARBA00033748"/>
    </source>
</evidence>
<dbReference type="EMBL" id="FMTT01000003">
    <property type="protein sequence ID" value="SCW34114.1"/>
    <property type="molecule type" value="Genomic_DNA"/>
</dbReference>
<gene>
    <name evidence="8" type="ORF">SAMN04487970_1003158</name>
</gene>
<dbReference type="GO" id="GO:0004497">
    <property type="term" value="F:monooxygenase activity"/>
    <property type="evidence" value="ECO:0007669"/>
    <property type="project" value="UniProtKB-KW"/>
</dbReference>
<evidence type="ECO:0000259" key="7">
    <source>
        <dbReference type="Pfam" id="PF00296"/>
    </source>
</evidence>
<evidence type="ECO:0000313" key="9">
    <source>
        <dbReference type="Proteomes" id="UP000198601"/>
    </source>
</evidence>
<accession>A0A1G4PP49</accession>
<dbReference type="OrthoDB" id="3265338at2"/>
<feature type="binding site" evidence="6">
    <location>
        <position position="145"/>
    </location>
    <ligand>
        <name>FMN</name>
        <dbReference type="ChEBI" id="CHEBI:58210"/>
    </ligand>
</feature>
<dbReference type="AlphaFoldDB" id="A0A1G4PP49"/>
<dbReference type="RefSeq" id="WP_090666910.1">
    <property type="nucleotide sequence ID" value="NZ_FMTT01000003.1"/>
</dbReference>
<dbReference type="Proteomes" id="UP000198601">
    <property type="component" value="Unassembled WGS sequence"/>
</dbReference>
<dbReference type="GO" id="GO:0016705">
    <property type="term" value="F:oxidoreductase activity, acting on paired donors, with incorporation or reduction of molecular oxygen"/>
    <property type="evidence" value="ECO:0007669"/>
    <property type="project" value="InterPro"/>
</dbReference>
<name>A0A1G4PP49_9BACL</name>
<feature type="binding site" evidence="6">
    <location>
        <position position="220"/>
    </location>
    <ligand>
        <name>FMN</name>
        <dbReference type="ChEBI" id="CHEBI:58210"/>
    </ligand>
</feature>
<dbReference type="CDD" id="cd01095">
    <property type="entry name" value="Nitrilotriacetate_monoxgenase"/>
    <property type="match status" value="1"/>
</dbReference>
<dbReference type="PIRSF" id="PIRSF000337">
    <property type="entry name" value="NTA_MOA"/>
    <property type="match status" value="1"/>
</dbReference>
<sequence>MANGRKLKLGAIIHGVGGNMAAWRHPDIQADASVSFEFYAKQARKAEEGKFDLVFIADGLFINEKSIPHFLNRFEPLTILSALGAVTSKIGLVGTLSTSYSEPFTVARQFASLDHISGGRAGWNVVTSPLEGSALNYGKKEHPSHDLRYKIAEEFLEVTRGLWDSWEDDAFVRDKASGVFFDPDKMHRLDHQGPFFSVQGPLNIARSKQGHPIVFQAGSSDSGRTLAAKTADAVFTGHESIEDAKRFYQDVKTRAAAYGRSADDILIFPGIGPIVGRTQEEAERKYEEIANLMTIENALNYLGRFFDHFDFSPFPLDEPFPDLGDVGSNSFRSTTDKIKQTAKEQRLTLRQVALQTATPKGRFIGTPEKVADLVQQWFEEKAADGFIIHSSVPGGLDDFVELVVPILQERGIYREAYESDTLRGNLGLAKPENRHTLARRTPQDFVKSS</sequence>
<protein>
    <submittedName>
        <fullName evidence="8">FMN-dependent oxidoreductase, nitrilotriacetate monooxygenase family</fullName>
    </submittedName>
</protein>
<dbReference type="NCBIfam" id="TIGR03860">
    <property type="entry name" value="FMN_nitrolo"/>
    <property type="match status" value="1"/>
</dbReference>